<name>A0ABN6IE25_9HELI</name>
<dbReference type="Pfam" id="PF09491">
    <property type="entry name" value="RE_AlwI"/>
    <property type="match status" value="2"/>
</dbReference>
<dbReference type="EMBL" id="AP024822">
    <property type="protein sequence ID" value="BCZ20050.1"/>
    <property type="molecule type" value="Genomic_DNA"/>
</dbReference>
<reference evidence="1 2" key="1">
    <citation type="submission" date="2021-07" db="EMBL/GenBank/DDBJ databases">
        <title>Novel Helicobacter sp. Isolated from a cat.</title>
        <authorList>
            <person name="Rimbara E."/>
            <person name="Suzuki M."/>
        </authorList>
    </citation>
    <scope>NUCLEOTIDE SEQUENCE [LARGE SCALE GENOMIC DNA]</scope>
    <source>
        <strain evidence="2">NHP19-012</strain>
        <plasmid evidence="1 2">pNHP190012_3</plasmid>
    </source>
</reference>
<proteinExistence type="predicted"/>
<gene>
    <name evidence="1" type="ORF">NHP190012_16920</name>
</gene>
<dbReference type="Gene3D" id="3.40.91.50">
    <property type="match status" value="1"/>
</dbReference>
<evidence type="ECO:0000313" key="2">
    <source>
        <dbReference type="Proteomes" id="UP000826146"/>
    </source>
</evidence>
<keyword evidence="1" id="KW-0540">Nuclease</keyword>
<dbReference type="RefSeq" id="WP_221272688.1">
    <property type="nucleotide sequence ID" value="NZ_AP024822.1"/>
</dbReference>
<evidence type="ECO:0000313" key="1">
    <source>
        <dbReference type="EMBL" id="BCZ20050.1"/>
    </source>
</evidence>
<sequence length="517" mass="59761">MPKKPKYKILSFSTTMRNPKRIAAFLEVLARFENRTLTHALIMQIVALLIQERLYETEYERKFYKEKLKNGLEFNQTEIQEIIINSPQDHKEAGFEHGWESRFDTWYKLSKELGFCYYQMGKPLLISNVGHILINAVQTEGEDGVRVAGVFLNALMKYQRNNPFRRVRNENAPLPLLLNTMRVLKEKTGDSKIHTQEIPFLLCWQDGDHKALADYILDFRYANPHFQYSDDLIYEKALKLLESTNTNRFKKSQVCQEGVDDYIRKMRQTQLITLRGGGFFIDINTFESAKADYVIQHYTNYLKHKDRLSYFNYMGTIDGVILDISTSIDPTTQESVKLKTLQHFSNTYTPKQIFDELENLNGKKSSKDTLFKLIPEPTRLEFLTSIALKQAYKNLEVLPNYSVDDEGLPTSHASGGKPDILCYDPSTHAIAEVSLLCGRAQLANELIPIARHLADEKTQHPSKHNFALFIAPKIHEDCQRYARFVKHDENLEICNLDIKGFIKGLQNTIHIAELLHG</sequence>
<accession>A0ABN6IE25</accession>
<keyword evidence="1" id="KW-0378">Hydrolase</keyword>
<keyword evidence="2" id="KW-1185">Reference proteome</keyword>
<keyword evidence="1" id="KW-0255">Endonuclease</keyword>
<geneLocation type="plasmid" evidence="1 2">
    <name>pNHP190012_3</name>
</geneLocation>
<protein>
    <submittedName>
        <fullName evidence="1">AlwI family type II restriction endonuclease</fullName>
    </submittedName>
</protein>
<dbReference type="GO" id="GO:0004519">
    <property type="term" value="F:endonuclease activity"/>
    <property type="evidence" value="ECO:0007669"/>
    <property type="project" value="UniProtKB-KW"/>
</dbReference>
<organism evidence="1 2">
    <name type="scientific">Helicobacter gastrofelis</name>
    <dbReference type="NCBI Taxonomy" id="2849642"/>
    <lineage>
        <taxon>Bacteria</taxon>
        <taxon>Pseudomonadati</taxon>
        <taxon>Campylobacterota</taxon>
        <taxon>Epsilonproteobacteria</taxon>
        <taxon>Campylobacterales</taxon>
        <taxon>Helicobacteraceae</taxon>
        <taxon>Helicobacter</taxon>
    </lineage>
</organism>
<dbReference type="Proteomes" id="UP000826146">
    <property type="component" value="Plasmid pNHP190012_3"/>
</dbReference>
<keyword evidence="1" id="KW-0614">Plasmid</keyword>
<dbReference type="InterPro" id="IPR018573">
    <property type="entry name" value="Restrct_endonuc_II_AlwI"/>
</dbReference>